<dbReference type="AlphaFoldDB" id="W1YU12"/>
<name>W1YU12_9ZZZZ</name>
<gene>
    <name evidence="1" type="ORF">Q604_UNBC00749G0001</name>
</gene>
<comment type="caution">
    <text evidence="1">The sequence shown here is derived from an EMBL/GenBank/DDBJ whole genome shotgun (WGS) entry which is preliminary data.</text>
</comment>
<feature type="non-terminal residue" evidence="1">
    <location>
        <position position="54"/>
    </location>
</feature>
<dbReference type="EMBL" id="AZMM01000749">
    <property type="protein sequence ID" value="ETJ45250.1"/>
    <property type="molecule type" value="Genomic_DNA"/>
</dbReference>
<protein>
    <submittedName>
        <fullName evidence="1">Uncharacterized protein</fullName>
    </submittedName>
</protein>
<evidence type="ECO:0000313" key="1">
    <source>
        <dbReference type="EMBL" id="ETJ45250.1"/>
    </source>
</evidence>
<organism evidence="1">
    <name type="scientific">human gut metagenome</name>
    <dbReference type="NCBI Taxonomy" id="408170"/>
    <lineage>
        <taxon>unclassified sequences</taxon>
        <taxon>metagenomes</taxon>
        <taxon>organismal metagenomes</taxon>
    </lineage>
</organism>
<accession>W1YU12</accession>
<sequence length="54" mass="6324">MHKLSSIVLFSLVILYNRIKIYMYKEGSVPMKTKLTYFGHACFMLTRGDVSMIF</sequence>
<proteinExistence type="predicted"/>
<reference evidence="1" key="1">
    <citation type="submission" date="2013-12" db="EMBL/GenBank/DDBJ databases">
        <title>A Varibaculum cambriense genome reconstructed from a premature infant gut community with otherwise low bacterial novelty that shifts toward anaerobic metabolism during the third week of life.</title>
        <authorList>
            <person name="Brown C.T."/>
            <person name="Sharon I."/>
            <person name="Thomas B.C."/>
            <person name="Castelle C.J."/>
            <person name="Morowitz M.J."/>
            <person name="Banfield J.F."/>
        </authorList>
    </citation>
    <scope>NUCLEOTIDE SEQUENCE</scope>
</reference>